<dbReference type="HOGENOM" id="CLU_2343472_0_0_5"/>
<proteinExistence type="predicted"/>
<protein>
    <submittedName>
        <fullName evidence="1">Uncharacterized protein</fullName>
    </submittedName>
</protein>
<organism evidence="1 2">
    <name type="scientific">Methylorubrum extorquens (strain DSM 6343 / CIP 106787 / DM4)</name>
    <name type="common">Methylobacterium extorquens</name>
    <dbReference type="NCBI Taxonomy" id="661410"/>
    <lineage>
        <taxon>Bacteria</taxon>
        <taxon>Pseudomonadati</taxon>
        <taxon>Pseudomonadota</taxon>
        <taxon>Alphaproteobacteria</taxon>
        <taxon>Hyphomicrobiales</taxon>
        <taxon>Methylobacteriaceae</taxon>
        <taxon>Methylorubrum</taxon>
    </lineage>
</organism>
<gene>
    <name evidence="1" type="ORF">METD_I1179</name>
</gene>
<sequence>MSTFPAYEALAGEGLVHATVRHTRGHAILLAATSRLLKKPDLRARLFAMRKAAEKRGRRVVLLTARGIRSRTARLAVLRSPPATAATILSSALDASV</sequence>
<dbReference type="Proteomes" id="UP000008070">
    <property type="component" value="Chromosome"/>
</dbReference>
<name>C7CE90_METED</name>
<dbReference type="AlphaFoldDB" id="C7CE90"/>
<accession>C7CE90</accession>
<dbReference type="KEGG" id="mdi:METDI1179"/>
<dbReference type="EMBL" id="FP103042">
    <property type="protein sequence ID" value="CAX22794.1"/>
    <property type="molecule type" value="Genomic_DNA"/>
</dbReference>
<evidence type="ECO:0000313" key="2">
    <source>
        <dbReference type="Proteomes" id="UP000008070"/>
    </source>
</evidence>
<evidence type="ECO:0000313" key="1">
    <source>
        <dbReference type="EMBL" id="CAX22794.1"/>
    </source>
</evidence>
<reference evidence="2" key="1">
    <citation type="journal article" date="2009" name="PLoS ONE">
        <title>Methylobacterium genome sequences: a reference blueprint to investigate microbial metabolism of C1 compounds from natural and industrial sources.</title>
        <authorList>
            <person name="Vuilleumier S."/>
            <person name="Chistoserdova L."/>
            <person name="Lee M.-C."/>
            <person name="Bringel F."/>
            <person name="Lajus A."/>
            <person name="Zhou Y."/>
            <person name="Gourion B."/>
            <person name="Barbe V."/>
            <person name="Chang J."/>
            <person name="Cruveiller S."/>
            <person name="Dossat C."/>
            <person name="Gillett W."/>
            <person name="Gruffaz C."/>
            <person name="Haugen E."/>
            <person name="Hourcade E."/>
            <person name="Levy R."/>
            <person name="Mangenot S."/>
            <person name="Muller E."/>
            <person name="Nadalig T."/>
            <person name="Pagni M."/>
            <person name="Penny C."/>
            <person name="Peyraud R."/>
            <person name="Robinson D.G."/>
            <person name="Roche D."/>
            <person name="Rouy Z."/>
            <person name="Saenampechek C."/>
            <person name="Salvignol G."/>
            <person name="Vallenet D."/>
            <person name="Wu Z."/>
            <person name="Marx C.J."/>
            <person name="Vorholt J.A."/>
            <person name="Olson M.V."/>
            <person name="Kaul R."/>
            <person name="Weissenbach J."/>
            <person name="Medigue C."/>
            <person name="Lidstrom M.E."/>
        </authorList>
    </citation>
    <scope>NUCLEOTIDE SEQUENCE [LARGE SCALE GENOMIC DNA]</scope>
    <source>
        <strain evidence="2">DSM 6343 / CIP 106787 / DM4</strain>
    </source>
</reference>